<dbReference type="PANTHER" id="PTHR23272:SF166">
    <property type="entry name" value="ZINC FINGER BED DOMAIN-CONTAINING PROTEIN RICESLEEPER 2-LIKE ISOFORM X1"/>
    <property type="match status" value="1"/>
</dbReference>
<dbReference type="InterPro" id="IPR012337">
    <property type="entry name" value="RNaseH-like_sf"/>
</dbReference>
<dbReference type="SUPFAM" id="SSF53098">
    <property type="entry name" value="Ribonuclease H-like"/>
    <property type="match status" value="1"/>
</dbReference>
<evidence type="ECO:0000313" key="3">
    <source>
        <dbReference type="Proteomes" id="UP000029120"/>
    </source>
</evidence>
<dbReference type="OrthoDB" id="1105215at2759"/>
<dbReference type="OMA" id="EAYEHED"/>
<proteinExistence type="predicted"/>
<dbReference type="PANTHER" id="PTHR23272">
    <property type="entry name" value="BED FINGER-RELATED"/>
    <property type="match status" value="1"/>
</dbReference>
<feature type="non-terminal residue" evidence="2">
    <location>
        <position position="115"/>
    </location>
</feature>
<protein>
    <recommendedName>
        <fullName evidence="1">HAT C-terminal dimerisation domain-containing protein</fullName>
    </recommendedName>
</protein>
<gene>
    <name evidence="2" type="ORF">AALP_AAs57320U000100</name>
</gene>
<dbReference type="eggNOG" id="KOG1121">
    <property type="taxonomic scope" value="Eukaryota"/>
</dbReference>
<evidence type="ECO:0000259" key="1">
    <source>
        <dbReference type="Pfam" id="PF05699"/>
    </source>
</evidence>
<dbReference type="GO" id="GO:0046983">
    <property type="term" value="F:protein dimerization activity"/>
    <property type="evidence" value="ECO:0007669"/>
    <property type="project" value="InterPro"/>
</dbReference>
<dbReference type="AlphaFoldDB" id="A0A087FYR0"/>
<keyword evidence="3" id="KW-1185">Reference proteome</keyword>
<reference evidence="3" key="1">
    <citation type="journal article" date="2015" name="Nat. Plants">
        <title>Genome expansion of Arabis alpina linked with retrotransposition and reduced symmetric DNA methylation.</title>
        <authorList>
            <person name="Willing E.M."/>
            <person name="Rawat V."/>
            <person name="Mandakova T."/>
            <person name="Maumus F."/>
            <person name="James G.V."/>
            <person name="Nordstroem K.J."/>
            <person name="Becker C."/>
            <person name="Warthmann N."/>
            <person name="Chica C."/>
            <person name="Szarzynska B."/>
            <person name="Zytnicki M."/>
            <person name="Albani M.C."/>
            <person name="Kiefer C."/>
            <person name="Bergonzi S."/>
            <person name="Castaings L."/>
            <person name="Mateos J.L."/>
            <person name="Berns M.C."/>
            <person name="Bujdoso N."/>
            <person name="Piofczyk T."/>
            <person name="de Lorenzo L."/>
            <person name="Barrero-Sicilia C."/>
            <person name="Mateos I."/>
            <person name="Piednoel M."/>
            <person name="Hagmann J."/>
            <person name="Chen-Min-Tao R."/>
            <person name="Iglesias-Fernandez R."/>
            <person name="Schuster S.C."/>
            <person name="Alonso-Blanco C."/>
            <person name="Roudier F."/>
            <person name="Carbonero P."/>
            <person name="Paz-Ares J."/>
            <person name="Davis S.J."/>
            <person name="Pecinka A."/>
            <person name="Quesneville H."/>
            <person name="Colot V."/>
            <person name="Lysak M.A."/>
            <person name="Weigel D."/>
            <person name="Coupland G."/>
            <person name="Schneeberger K."/>
        </authorList>
    </citation>
    <scope>NUCLEOTIDE SEQUENCE [LARGE SCALE GENOMIC DNA]</scope>
    <source>
        <strain evidence="3">cv. Pajares</strain>
    </source>
</reference>
<accession>A0A087FYR0</accession>
<organism evidence="2 3">
    <name type="scientific">Arabis alpina</name>
    <name type="common">Alpine rock-cress</name>
    <dbReference type="NCBI Taxonomy" id="50452"/>
    <lineage>
        <taxon>Eukaryota</taxon>
        <taxon>Viridiplantae</taxon>
        <taxon>Streptophyta</taxon>
        <taxon>Embryophyta</taxon>
        <taxon>Tracheophyta</taxon>
        <taxon>Spermatophyta</taxon>
        <taxon>Magnoliopsida</taxon>
        <taxon>eudicotyledons</taxon>
        <taxon>Gunneridae</taxon>
        <taxon>Pentapetalae</taxon>
        <taxon>rosids</taxon>
        <taxon>malvids</taxon>
        <taxon>Brassicales</taxon>
        <taxon>Brassicaceae</taxon>
        <taxon>Arabideae</taxon>
        <taxon>Arabis</taxon>
    </lineage>
</organism>
<dbReference type="EMBL" id="KL985850">
    <property type="protein sequence ID" value="KFK22762.1"/>
    <property type="molecule type" value="Genomic_DNA"/>
</dbReference>
<feature type="domain" description="HAT C-terminal dimerisation" evidence="1">
    <location>
        <begin position="19"/>
        <end position="102"/>
    </location>
</feature>
<sequence length="115" mass="13078">DLFELDDIPDDTEERITALQMYLDEPKLEMKSYPKLNVLQYWKENGHRYGALTLLAIDVLSVPITTVASESSFSIGSHVLNKYRSRLLPSTVQALLCTRSWLHGYVVDDEGIVYG</sequence>
<dbReference type="Proteomes" id="UP000029120">
    <property type="component" value="Unassembled WGS sequence"/>
</dbReference>
<dbReference type="Pfam" id="PF05699">
    <property type="entry name" value="Dimer_Tnp_hAT"/>
    <property type="match status" value="1"/>
</dbReference>
<evidence type="ECO:0000313" key="2">
    <source>
        <dbReference type="EMBL" id="KFK22762.1"/>
    </source>
</evidence>
<dbReference type="InterPro" id="IPR008906">
    <property type="entry name" value="HATC_C_dom"/>
</dbReference>
<feature type="non-terminal residue" evidence="2">
    <location>
        <position position="1"/>
    </location>
</feature>
<name>A0A087FYR0_ARAAL</name>